<evidence type="ECO:0000256" key="1">
    <source>
        <dbReference type="ARBA" id="ARBA00023015"/>
    </source>
</evidence>
<evidence type="ECO:0000259" key="4">
    <source>
        <dbReference type="PROSITE" id="PS50995"/>
    </source>
</evidence>
<dbReference type="SUPFAM" id="SSF46785">
    <property type="entry name" value="Winged helix' DNA-binding domain"/>
    <property type="match status" value="1"/>
</dbReference>
<dbReference type="EMBL" id="JAUSUQ010000001">
    <property type="protein sequence ID" value="MDQ0337238.1"/>
    <property type="molecule type" value="Genomic_DNA"/>
</dbReference>
<dbReference type="PANTHER" id="PTHR42756">
    <property type="entry name" value="TRANSCRIPTIONAL REGULATOR, MARR"/>
    <property type="match status" value="1"/>
</dbReference>
<dbReference type="RefSeq" id="WP_307334114.1">
    <property type="nucleotide sequence ID" value="NZ_JAUSUQ010000001.1"/>
</dbReference>
<evidence type="ECO:0000313" key="6">
    <source>
        <dbReference type="Proteomes" id="UP001232445"/>
    </source>
</evidence>
<gene>
    <name evidence="5" type="ORF">J2S00_000008</name>
</gene>
<evidence type="ECO:0000256" key="2">
    <source>
        <dbReference type="ARBA" id="ARBA00023125"/>
    </source>
</evidence>
<dbReference type="GO" id="GO:0003677">
    <property type="term" value="F:DNA binding"/>
    <property type="evidence" value="ECO:0007669"/>
    <property type="project" value="UniProtKB-KW"/>
</dbReference>
<name>A0ABU0CLE5_9BACI</name>
<protein>
    <submittedName>
        <fullName evidence="5">DNA-binding MarR family transcriptional regulator</fullName>
    </submittedName>
</protein>
<dbReference type="PANTHER" id="PTHR42756:SF1">
    <property type="entry name" value="TRANSCRIPTIONAL REPRESSOR OF EMRAB OPERON"/>
    <property type="match status" value="1"/>
</dbReference>
<dbReference type="SMART" id="SM00347">
    <property type="entry name" value="HTH_MARR"/>
    <property type="match status" value="1"/>
</dbReference>
<proteinExistence type="predicted"/>
<keyword evidence="2 5" id="KW-0238">DNA-binding</keyword>
<reference evidence="5 6" key="1">
    <citation type="submission" date="2023-07" db="EMBL/GenBank/DDBJ databases">
        <title>Genomic Encyclopedia of Type Strains, Phase IV (KMG-IV): sequencing the most valuable type-strain genomes for metagenomic binning, comparative biology and taxonomic classification.</title>
        <authorList>
            <person name="Goeker M."/>
        </authorList>
    </citation>
    <scope>NUCLEOTIDE SEQUENCE [LARGE SCALE GENOMIC DNA]</scope>
    <source>
        <strain evidence="5 6">DSM 17740</strain>
    </source>
</reference>
<dbReference type="InterPro" id="IPR000835">
    <property type="entry name" value="HTH_MarR-typ"/>
</dbReference>
<dbReference type="PRINTS" id="PR00598">
    <property type="entry name" value="HTHMARR"/>
</dbReference>
<keyword evidence="3" id="KW-0804">Transcription</keyword>
<dbReference type="PROSITE" id="PS50995">
    <property type="entry name" value="HTH_MARR_2"/>
    <property type="match status" value="1"/>
</dbReference>
<evidence type="ECO:0000256" key="3">
    <source>
        <dbReference type="ARBA" id="ARBA00023163"/>
    </source>
</evidence>
<accession>A0ABU0CLE5</accession>
<dbReference type="InterPro" id="IPR036390">
    <property type="entry name" value="WH_DNA-bd_sf"/>
</dbReference>
<dbReference type="Gene3D" id="1.10.10.10">
    <property type="entry name" value="Winged helix-like DNA-binding domain superfamily/Winged helix DNA-binding domain"/>
    <property type="match status" value="1"/>
</dbReference>
<organism evidence="5 6">
    <name type="scientific">Caldalkalibacillus uzonensis</name>
    <dbReference type="NCBI Taxonomy" id="353224"/>
    <lineage>
        <taxon>Bacteria</taxon>
        <taxon>Bacillati</taxon>
        <taxon>Bacillota</taxon>
        <taxon>Bacilli</taxon>
        <taxon>Bacillales</taxon>
        <taxon>Bacillaceae</taxon>
        <taxon>Caldalkalibacillus</taxon>
    </lineage>
</organism>
<evidence type="ECO:0000313" key="5">
    <source>
        <dbReference type="EMBL" id="MDQ0337238.1"/>
    </source>
</evidence>
<keyword evidence="6" id="KW-1185">Reference proteome</keyword>
<sequence>MEPQHIFISYELKRIVQSLGQAFQMELNSFGLTNAQVSVLLCLISQDGQSQKDIGNHLNIKAPSLTSLVDQLERKELIVRYVDSTDARAKRIFLTESGKKFLNQHFWPLANQLEDQLLAGFTPEEKAMLMTMLNRMRHNLHKYEHKCT</sequence>
<dbReference type="Pfam" id="PF01047">
    <property type="entry name" value="MarR"/>
    <property type="match status" value="1"/>
</dbReference>
<feature type="domain" description="HTH marR-type" evidence="4">
    <location>
        <begin position="5"/>
        <end position="138"/>
    </location>
</feature>
<comment type="caution">
    <text evidence="5">The sequence shown here is derived from an EMBL/GenBank/DDBJ whole genome shotgun (WGS) entry which is preliminary data.</text>
</comment>
<dbReference type="InterPro" id="IPR036388">
    <property type="entry name" value="WH-like_DNA-bd_sf"/>
</dbReference>
<keyword evidence="1" id="KW-0805">Transcription regulation</keyword>
<dbReference type="Proteomes" id="UP001232445">
    <property type="component" value="Unassembled WGS sequence"/>
</dbReference>